<accession>A0ABV4XQH2</accession>
<reference evidence="1 2" key="1">
    <citation type="submission" date="2024-09" db="EMBL/GenBank/DDBJ databases">
        <title>Floridaenema gen nov. (Aerosakkonemataceae, Aerosakkonematales ord. nov., Cyanobacteria) from benthic tropical and subtropical fresh waters, with the description of four new species.</title>
        <authorList>
            <person name="Moretto J.A."/>
            <person name="Berthold D.E."/>
            <person name="Lefler F.W."/>
            <person name="Huang I.-S."/>
            <person name="Laughinghouse H. IV."/>
        </authorList>
    </citation>
    <scope>NUCLEOTIDE SEQUENCE [LARGE SCALE GENOMIC DNA]</scope>
    <source>
        <strain evidence="1 2">BLCC-F50</strain>
    </source>
</reference>
<name>A0ABV4XQH2_9CYAN</name>
<sequence length="484" mass="55848">MARKLISKTEYVVTGIGYCVGGDVELARIQAKKAGKLRSDIWNKYGGLQTWGINSNQLIKDFKLTNPPEKYELDYEQWEKAFQRCIDEIHTYQEAVKTAVIRRIYLKFSEGGFRGELVKSLNSLEWMQYPLINRWVRQHYHRGHTWKNHQINVTDRKKSPIVKRVSRNVVEVIISGDLIKPRQYQKIKLRFKVGRITPTGNLRIMFNDEAGSVELHYSRIIQKTENSNTSSSGLDKGFTEALTDSDGVVYGDGIGKVMTREVKKRHVRGKARNKLYAVAKNKNKKHIFRCNLGKKRWNRREKKKRSCLINRIREGVNKFFDSHKVAVTEDLSATIKRKSRSCAKNRQLSEWCKGEIQKALEEISQRRKSSVVLVNAAYSSQVDCRNGTLLGHRDGDSFFTFDGMELQADRNAAVNLLQRKDDTEITRFMKVDAINSLLLRRTASFLAQMDLTLACAVDLGWLSSKHLERYRRGKHKAKDSCQVV</sequence>
<proteinExistence type="predicted"/>
<organism evidence="1 2">
    <name type="scientific">Floridaenema flaviceps BLCC-F50</name>
    <dbReference type="NCBI Taxonomy" id="3153642"/>
    <lineage>
        <taxon>Bacteria</taxon>
        <taxon>Bacillati</taxon>
        <taxon>Cyanobacteriota</taxon>
        <taxon>Cyanophyceae</taxon>
        <taxon>Oscillatoriophycideae</taxon>
        <taxon>Aerosakkonematales</taxon>
        <taxon>Aerosakkonemataceae</taxon>
        <taxon>Floridanema</taxon>
        <taxon>Floridanema flaviceps</taxon>
    </lineage>
</organism>
<evidence type="ECO:0000313" key="1">
    <source>
        <dbReference type="EMBL" id="MFB2893209.1"/>
    </source>
</evidence>
<keyword evidence="2" id="KW-1185">Reference proteome</keyword>
<dbReference type="RefSeq" id="WP_413262872.1">
    <property type="nucleotide sequence ID" value="NZ_JBHFNR010000066.1"/>
</dbReference>
<dbReference type="EMBL" id="JBHFNR010000066">
    <property type="protein sequence ID" value="MFB2893209.1"/>
    <property type="molecule type" value="Genomic_DNA"/>
</dbReference>
<dbReference type="Proteomes" id="UP001576784">
    <property type="component" value="Unassembled WGS sequence"/>
</dbReference>
<comment type="caution">
    <text evidence="1">The sequence shown here is derived from an EMBL/GenBank/DDBJ whole genome shotgun (WGS) entry which is preliminary data.</text>
</comment>
<protein>
    <recommendedName>
        <fullName evidence="3">Transposase</fullName>
    </recommendedName>
</protein>
<gene>
    <name evidence="1" type="ORF">ACE1CI_09880</name>
</gene>
<evidence type="ECO:0008006" key="3">
    <source>
        <dbReference type="Google" id="ProtNLM"/>
    </source>
</evidence>
<evidence type="ECO:0000313" key="2">
    <source>
        <dbReference type="Proteomes" id="UP001576784"/>
    </source>
</evidence>